<feature type="compositionally biased region" description="Basic and acidic residues" evidence="1">
    <location>
        <begin position="1"/>
        <end position="12"/>
    </location>
</feature>
<dbReference type="Proteomes" id="UP001321473">
    <property type="component" value="Unassembled WGS sequence"/>
</dbReference>
<gene>
    <name evidence="2" type="ORF">V5799_024199</name>
</gene>
<feature type="compositionally biased region" description="Polar residues" evidence="1">
    <location>
        <begin position="19"/>
        <end position="31"/>
    </location>
</feature>
<accession>A0AAQ4ECQ5</accession>
<evidence type="ECO:0000256" key="1">
    <source>
        <dbReference type="SAM" id="MobiDB-lite"/>
    </source>
</evidence>
<organism evidence="2 3">
    <name type="scientific">Amblyomma americanum</name>
    <name type="common">Lone star tick</name>
    <dbReference type="NCBI Taxonomy" id="6943"/>
    <lineage>
        <taxon>Eukaryota</taxon>
        <taxon>Metazoa</taxon>
        <taxon>Ecdysozoa</taxon>
        <taxon>Arthropoda</taxon>
        <taxon>Chelicerata</taxon>
        <taxon>Arachnida</taxon>
        <taxon>Acari</taxon>
        <taxon>Parasitiformes</taxon>
        <taxon>Ixodida</taxon>
        <taxon>Ixodoidea</taxon>
        <taxon>Ixodidae</taxon>
        <taxon>Amblyomminae</taxon>
        <taxon>Amblyomma</taxon>
    </lineage>
</organism>
<name>A0AAQ4ECQ5_AMBAM</name>
<reference evidence="2 3" key="1">
    <citation type="journal article" date="2023" name="Arcadia Sci">
        <title>De novo assembly of a long-read Amblyomma americanum tick genome.</title>
        <authorList>
            <person name="Chou S."/>
            <person name="Poskanzer K.E."/>
            <person name="Rollins M."/>
            <person name="Thuy-Boun P.S."/>
        </authorList>
    </citation>
    <scope>NUCLEOTIDE SEQUENCE [LARGE SCALE GENOMIC DNA]</scope>
    <source>
        <strain evidence="2">F_SG_1</strain>
        <tissue evidence="2">Salivary glands</tissue>
    </source>
</reference>
<feature type="region of interest" description="Disordered" evidence="1">
    <location>
        <begin position="1"/>
        <end position="46"/>
    </location>
</feature>
<sequence>MDQGDFSRRSKQDFVAATRDSQSVQHSLQTGGLQGRHQGSPPEAQCSAVHFPRIPCLHAALCRTHQVQGQQSATAALYGSLSSGGFMP</sequence>
<proteinExistence type="predicted"/>
<dbReference type="EMBL" id="JARKHS020018121">
    <property type="protein sequence ID" value="KAK8772559.1"/>
    <property type="molecule type" value="Genomic_DNA"/>
</dbReference>
<evidence type="ECO:0000313" key="2">
    <source>
        <dbReference type="EMBL" id="KAK8772559.1"/>
    </source>
</evidence>
<protein>
    <submittedName>
        <fullName evidence="2">Uncharacterized protein</fullName>
    </submittedName>
</protein>
<comment type="caution">
    <text evidence="2">The sequence shown here is derived from an EMBL/GenBank/DDBJ whole genome shotgun (WGS) entry which is preliminary data.</text>
</comment>
<evidence type="ECO:0000313" key="3">
    <source>
        <dbReference type="Proteomes" id="UP001321473"/>
    </source>
</evidence>
<dbReference type="AlphaFoldDB" id="A0AAQ4ECQ5"/>
<keyword evidence="3" id="KW-1185">Reference proteome</keyword>